<dbReference type="HOGENOM" id="CLU_3288139_0_0_11"/>
<dbReference type="AlphaFoldDB" id="Q8NR73"/>
<protein>
    <submittedName>
        <fullName evidence="1">Uncharacterized protein</fullName>
    </submittedName>
</protein>
<evidence type="ECO:0000313" key="2">
    <source>
        <dbReference type="Proteomes" id="UP000000582"/>
    </source>
</evidence>
<keyword evidence="2" id="KW-1185">Reference proteome</keyword>
<dbReference type="EMBL" id="BA000036">
    <property type="protein sequence ID" value="BAB98575.1"/>
    <property type="molecule type" value="Genomic_DNA"/>
</dbReference>
<proteinExistence type="predicted"/>
<dbReference type="STRING" id="196627.cg1336"/>
<dbReference type="BioCyc" id="CORYNE:G18NG-10755-MONOMER"/>
<accession>Q8NR73</accession>
<sequence length="40" mass="4292">MELRSIIVGAGLTAIALSSMLSQPVQAFTMTIEMVSVFFT</sequence>
<gene>
    <name evidence="1" type="ordered locus">Cgl1182</name>
</gene>
<accession>Q6M5Z3</accession>
<dbReference type="Proteomes" id="UP000000582">
    <property type="component" value="Chromosome"/>
</dbReference>
<dbReference type="PATRIC" id="fig|196627.13.peg.1161"/>
<evidence type="ECO:0000313" key="1">
    <source>
        <dbReference type="EMBL" id="BAB98575.1"/>
    </source>
</evidence>
<reference evidence="2" key="1">
    <citation type="journal article" date="2003" name="Appl. Microbiol. Biotechnol.">
        <title>The Corynebacterium glutamicum genome: features and impacts on biotechnological processes.</title>
        <authorList>
            <person name="Ikeda M."/>
            <person name="Nakagawa S."/>
        </authorList>
    </citation>
    <scope>NUCLEOTIDE SEQUENCE [LARGE SCALE GENOMIC DNA]</scope>
    <source>
        <strain evidence="2">ATCC 13032 / DSM 20300 / BCRC 11384 / JCM 1318 / LMG 3730 / NCIMB 10025</strain>
    </source>
</reference>
<dbReference type="KEGG" id="cgl:Cgl1182"/>
<name>Q8NR73_CORGL</name>
<dbReference type="KEGG" id="cgb:cg1336"/>
<organism evidence="1 2">
    <name type="scientific">Corynebacterium glutamicum (strain ATCC 13032 / DSM 20300 / JCM 1318 / BCRC 11384 / CCUG 27702 / LMG 3730 / NBRC 12168 / NCIMB 10025 / NRRL B-2784 / 534)</name>
    <dbReference type="NCBI Taxonomy" id="196627"/>
    <lineage>
        <taxon>Bacteria</taxon>
        <taxon>Bacillati</taxon>
        <taxon>Actinomycetota</taxon>
        <taxon>Actinomycetes</taxon>
        <taxon>Mycobacteriales</taxon>
        <taxon>Corynebacteriaceae</taxon>
        <taxon>Corynebacterium</taxon>
    </lineage>
</organism>